<evidence type="ECO:0000313" key="2">
    <source>
        <dbReference type="EMBL" id="KAJ3747044.1"/>
    </source>
</evidence>
<dbReference type="Proteomes" id="UP001142393">
    <property type="component" value="Unassembled WGS sequence"/>
</dbReference>
<proteinExistence type="predicted"/>
<dbReference type="EMBL" id="JANVFU010000003">
    <property type="protein sequence ID" value="KAJ3747044.1"/>
    <property type="molecule type" value="Genomic_DNA"/>
</dbReference>
<reference evidence="2 3" key="1">
    <citation type="journal article" date="2023" name="Proc. Natl. Acad. Sci. U.S.A.">
        <title>A global phylogenomic analysis of the shiitake genus Lentinula.</title>
        <authorList>
            <person name="Sierra-Patev S."/>
            <person name="Min B."/>
            <person name="Naranjo-Ortiz M."/>
            <person name="Looney B."/>
            <person name="Konkel Z."/>
            <person name="Slot J.C."/>
            <person name="Sakamoto Y."/>
            <person name="Steenwyk J.L."/>
            <person name="Rokas A."/>
            <person name="Carro J."/>
            <person name="Camarero S."/>
            <person name="Ferreira P."/>
            <person name="Molpeceres G."/>
            <person name="Ruiz-Duenas F.J."/>
            <person name="Serrano A."/>
            <person name="Henrissat B."/>
            <person name="Drula E."/>
            <person name="Hughes K.W."/>
            <person name="Mata J.L."/>
            <person name="Ishikawa N.K."/>
            <person name="Vargas-Isla R."/>
            <person name="Ushijima S."/>
            <person name="Smith C.A."/>
            <person name="Donoghue J."/>
            <person name="Ahrendt S."/>
            <person name="Andreopoulos W."/>
            <person name="He G."/>
            <person name="LaButti K."/>
            <person name="Lipzen A."/>
            <person name="Ng V."/>
            <person name="Riley R."/>
            <person name="Sandor L."/>
            <person name="Barry K."/>
            <person name="Martinez A.T."/>
            <person name="Xiao Y."/>
            <person name="Gibbons J.G."/>
            <person name="Terashima K."/>
            <person name="Grigoriev I.V."/>
            <person name="Hibbett D."/>
        </authorList>
    </citation>
    <scope>NUCLEOTIDE SEQUENCE [LARGE SCALE GENOMIC DNA]</scope>
    <source>
        <strain evidence="2 3">TFB7810</strain>
    </source>
</reference>
<gene>
    <name evidence="2" type="ORF">DFH05DRAFT_1521378</name>
</gene>
<name>A0A9W8P4U3_9AGAR</name>
<protein>
    <submittedName>
        <fullName evidence="2">Uncharacterized protein</fullName>
    </submittedName>
</protein>
<evidence type="ECO:0000256" key="1">
    <source>
        <dbReference type="SAM" id="MobiDB-lite"/>
    </source>
</evidence>
<dbReference type="AlphaFoldDB" id="A0A9W8P4U3"/>
<comment type="caution">
    <text evidence="2">The sequence shown here is derived from an EMBL/GenBank/DDBJ whole genome shotgun (WGS) entry which is preliminary data.</text>
</comment>
<feature type="region of interest" description="Disordered" evidence="1">
    <location>
        <begin position="53"/>
        <end position="82"/>
    </location>
</feature>
<sequence>MSTRLSLLPSTTFHCLRLPLIPLPTCSDIPHNLLLPLFTLLFFLPPVVREGSPPIASKSTKSPPPSSSSPSPSSPSPPTPWTVITISIRGIYARVDSE</sequence>
<evidence type="ECO:0000313" key="3">
    <source>
        <dbReference type="Proteomes" id="UP001142393"/>
    </source>
</evidence>
<accession>A0A9W8P4U3</accession>
<keyword evidence="3" id="KW-1185">Reference proteome</keyword>
<organism evidence="2 3">
    <name type="scientific">Lentinula detonsa</name>
    <dbReference type="NCBI Taxonomy" id="2804962"/>
    <lineage>
        <taxon>Eukaryota</taxon>
        <taxon>Fungi</taxon>
        <taxon>Dikarya</taxon>
        <taxon>Basidiomycota</taxon>
        <taxon>Agaricomycotina</taxon>
        <taxon>Agaricomycetes</taxon>
        <taxon>Agaricomycetidae</taxon>
        <taxon>Agaricales</taxon>
        <taxon>Marasmiineae</taxon>
        <taxon>Omphalotaceae</taxon>
        <taxon>Lentinula</taxon>
    </lineage>
</organism>
<feature type="compositionally biased region" description="Pro residues" evidence="1">
    <location>
        <begin position="62"/>
        <end position="80"/>
    </location>
</feature>